<evidence type="ECO:0000313" key="1">
    <source>
        <dbReference type="EMBL" id="KKB86774.1"/>
    </source>
</evidence>
<dbReference type="PATRIC" id="fig|1121477.3.peg.1131"/>
<dbReference type="AlphaFoldDB" id="A0A0F5LX71"/>
<protein>
    <recommendedName>
        <fullName evidence="3">Sugar kinase of the NBD/HSP70 family, may contain an N-terminal HTH domain</fullName>
    </recommendedName>
</protein>
<dbReference type="InterPro" id="IPR036388">
    <property type="entry name" value="WH-like_DNA-bd_sf"/>
</dbReference>
<dbReference type="EMBL" id="LAJF01000020">
    <property type="protein sequence ID" value="KKB86774.1"/>
    <property type="molecule type" value="Genomic_DNA"/>
</dbReference>
<name>A0A0F5LX71_9HYPH</name>
<reference evidence="1 2" key="1">
    <citation type="submission" date="2015-03" db="EMBL/GenBank/DDBJ databases">
        <authorList>
            <person name="Hassan Y.I."/>
            <person name="Lepp D."/>
            <person name="Zhou T."/>
        </authorList>
    </citation>
    <scope>NUCLEOTIDE SEQUENCE [LARGE SCALE GENOMIC DNA]</scope>
    <source>
        <strain evidence="1 2">DSM 17137</strain>
    </source>
</reference>
<dbReference type="Gene3D" id="1.10.10.10">
    <property type="entry name" value="Winged helix-like DNA-binding domain superfamily/Winged helix DNA-binding domain"/>
    <property type="match status" value="1"/>
</dbReference>
<dbReference type="InterPro" id="IPR043129">
    <property type="entry name" value="ATPase_NBD"/>
</dbReference>
<dbReference type="Pfam" id="PF00480">
    <property type="entry name" value="ROK"/>
    <property type="match status" value="1"/>
</dbReference>
<gene>
    <name evidence="1" type="ORF">VW29_00495</name>
</gene>
<dbReference type="GO" id="GO:0019262">
    <property type="term" value="P:N-acetylneuraminate catabolic process"/>
    <property type="evidence" value="ECO:0007669"/>
    <property type="project" value="TreeGrafter"/>
</dbReference>
<dbReference type="PANTHER" id="PTHR18964">
    <property type="entry name" value="ROK (REPRESSOR, ORF, KINASE) FAMILY"/>
    <property type="match status" value="1"/>
</dbReference>
<dbReference type="PANTHER" id="PTHR18964:SF169">
    <property type="entry name" value="N-ACETYLMANNOSAMINE KINASE"/>
    <property type="match status" value="1"/>
</dbReference>
<dbReference type="Pfam" id="PF13412">
    <property type="entry name" value="HTH_24"/>
    <property type="match status" value="1"/>
</dbReference>
<proteinExistence type="predicted"/>
<dbReference type="SUPFAM" id="SSF53067">
    <property type="entry name" value="Actin-like ATPase domain"/>
    <property type="match status" value="1"/>
</dbReference>
<dbReference type="STRING" id="1121477.SAMN02745223_02410"/>
<organism evidence="1 2">
    <name type="scientific">Devosia limi DSM 17137</name>
    <dbReference type="NCBI Taxonomy" id="1121477"/>
    <lineage>
        <taxon>Bacteria</taxon>
        <taxon>Pseudomonadati</taxon>
        <taxon>Pseudomonadota</taxon>
        <taxon>Alphaproteobacteria</taxon>
        <taxon>Hyphomicrobiales</taxon>
        <taxon>Devosiaceae</taxon>
        <taxon>Devosia</taxon>
    </lineage>
</organism>
<comment type="caution">
    <text evidence="1">The sequence shown here is derived from an EMBL/GenBank/DDBJ whole genome shotgun (WGS) entry which is preliminary data.</text>
</comment>
<dbReference type="SUPFAM" id="SSF46785">
    <property type="entry name" value="Winged helix' DNA-binding domain"/>
    <property type="match status" value="1"/>
</dbReference>
<dbReference type="GO" id="GO:0009384">
    <property type="term" value="F:N-acylmannosamine kinase activity"/>
    <property type="evidence" value="ECO:0007669"/>
    <property type="project" value="TreeGrafter"/>
</dbReference>
<accession>A0A0F5LX71</accession>
<keyword evidence="2" id="KW-1185">Reference proteome</keyword>
<dbReference type="Gene3D" id="3.30.420.40">
    <property type="match status" value="2"/>
</dbReference>
<dbReference type="InterPro" id="IPR036390">
    <property type="entry name" value="WH_DNA-bd_sf"/>
</dbReference>
<evidence type="ECO:0008006" key="3">
    <source>
        <dbReference type="Google" id="ProtNLM"/>
    </source>
</evidence>
<sequence>MSNHIAFEPCANVPPSNGIRFLDLRRWLAALENRAGITGVHCGIIVMSSTSEPPRDIFDAGGRGLQHHGLRRANERAVLTLVGFNPGVSNADIARLSGLAPQTVSAILSDIERAGLILRGDVLRGRRGQPATPIFMRGDGAFSIGCEIGWRHLDVLLVNLVGDVLGHFHLDYDYPDASTIFDVIADAVRDLVEELTLEQHARIGDFGVAMPTNLWSNLDLVDAPAEQVRLWRDVNVMAELNERTGFDVTLINDGNAACWAELIAFPRPRPGNFIYFMLSRYIAAGIVGEGTLWEGPTGNSANLGSMLVGDADGQPQVAHLVASITALERQLLAAGFTVGKGLVADWDWDSFGPVLEAWIESAAKALAKVVFNTTAVIESGLVVIDGIVPRPVLQRLVARLELELAALPIASYTPPQVLAGHLGPLAPAIGAAELPLFRRYFSRTLADLAG</sequence>
<dbReference type="Proteomes" id="UP000033608">
    <property type="component" value="Unassembled WGS sequence"/>
</dbReference>
<evidence type="ECO:0000313" key="2">
    <source>
        <dbReference type="Proteomes" id="UP000033608"/>
    </source>
</evidence>
<dbReference type="InterPro" id="IPR000600">
    <property type="entry name" value="ROK"/>
</dbReference>